<dbReference type="SUPFAM" id="SSF52096">
    <property type="entry name" value="ClpP/crotonase"/>
    <property type="match status" value="1"/>
</dbReference>
<name>A0ABW5ZM62_9FLAO</name>
<feature type="signal peptide" evidence="1">
    <location>
        <begin position="1"/>
        <end position="22"/>
    </location>
</feature>
<proteinExistence type="predicted"/>
<dbReference type="Gene3D" id="3.90.226.10">
    <property type="entry name" value="2-enoyl-CoA Hydratase, Chain A, domain 1"/>
    <property type="match status" value="2"/>
</dbReference>
<dbReference type="EMBL" id="JBHUOS010000001">
    <property type="protein sequence ID" value="MFD2914034.1"/>
    <property type="molecule type" value="Genomic_DNA"/>
</dbReference>
<evidence type="ECO:0000256" key="1">
    <source>
        <dbReference type="SAM" id="SignalP"/>
    </source>
</evidence>
<organism evidence="2 3">
    <name type="scientific">Psychroserpens luteus</name>
    <dbReference type="NCBI Taxonomy" id="1434066"/>
    <lineage>
        <taxon>Bacteria</taxon>
        <taxon>Pseudomonadati</taxon>
        <taxon>Bacteroidota</taxon>
        <taxon>Flavobacteriia</taxon>
        <taxon>Flavobacteriales</taxon>
        <taxon>Flavobacteriaceae</taxon>
        <taxon>Psychroserpens</taxon>
    </lineage>
</organism>
<keyword evidence="1" id="KW-0732">Signal</keyword>
<dbReference type="RefSeq" id="WP_194507128.1">
    <property type="nucleotide sequence ID" value="NZ_JADILU010000002.1"/>
</dbReference>
<gene>
    <name evidence="2" type="ORF">ACFS29_00155</name>
</gene>
<protein>
    <submittedName>
        <fullName evidence="2">S41 family peptidase</fullName>
    </submittedName>
</protein>
<sequence>MKNLLLFSIVSLFTITSIFSQSQTCDCKTDLDFVVEKLQKMPSYKKQIKGDKKNLFENLYTTLSAKMEQPILVEDCYKMLLEQMSLINDAHASISMNDVYLTKEDLKDEDKLAMFRASNRFKNHPRTTRNLKELEKDLSKKPSNDLEGIYDYSIDEQKIGIYYAENKKDLIGVVLQSNLNQWEPGEIRFYATYTSGNKYDVYNYNATTRTPSLAKSFSFENGRIWSYKKVGNNYNNEFRDKSLPQLDFKQINNDTQYLYFGNFSNSKKEAHQQFLKDVENKMTATNIIVDLRSNSGGNKKFSDPFLKLLKNKNVYILTNCFTGSNGEQFTVKLKNLKNSKHLGQSTFGVISYGLNYGRSYDTPSGHFRILPTDMNFHKYFEYEGKGVSPEIHLDFDRDWIEQTLEIITKDNQ</sequence>
<feature type="chain" id="PRO_5045419716" evidence="1">
    <location>
        <begin position="23"/>
        <end position="412"/>
    </location>
</feature>
<keyword evidence="3" id="KW-1185">Reference proteome</keyword>
<reference evidence="3" key="1">
    <citation type="journal article" date="2019" name="Int. J. Syst. Evol. Microbiol.">
        <title>The Global Catalogue of Microorganisms (GCM) 10K type strain sequencing project: providing services to taxonomists for standard genome sequencing and annotation.</title>
        <authorList>
            <consortium name="The Broad Institute Genomics Platform"/>
            <consortium name="The Broad Institute Genome Sequencing Center for Infectious Disease"/>
            <person name="Wu L."/>
            <person name="Ma J."/>
        </authorList>
    </citation>
    <scope>NUCLEOTIDE SEQUENCE [LARGE SCALE GENOMIC DNA]</scope>
    <source>
        <strain evidence="3">KCTC 32514</strain>
    </source>
</reference>
<accession>A0ABW5ZM62</accession>
<evidence type="ECO:0000313" key="2">
    <source>
        <dbReference type="EMBL" id="MFD2914034.1"/>
    </source>
</evidence>
<dbReference type="InterPro" id="IPR029045">
    <property type="entry name" value="ClpP/crotonase-like_dom_sf"/>
</dbReference>
<comment type="caution">
    <text evidence="2">The sequence shown here is derived from an EMBL/GenBank/DDBJ whole genome shotgun (WGS) entry which is preliminary data.</text>
</comment>
<dbReference type="Proteomes" id="UP001597548">
    <property type="component" value="Unassembled WGS sequence"/>
</dbReference>
<evidence type="ECO:0000313" key="3">
    <source>
        <dbReference type="Proteomes" id="UP001597548"/>
    </source>
</evidence>